<dbReference type="OrthoDB" id="835047at2"/>
<sequence length="280" mass="31640">MKHYAFWLVLLIGITLLTACEKEALAPGGEEVPPQLPPQESFIMPFTGFEDADTTGFKTNNSPEDKSGPTTYGNWFLAASSVAIWNSVVGLSTAVPVASFRESFNHQATYAGAGVFVWSYDFKVAGKTYIAALSGQFINNNQEIKWEMKVSQIGGFTDVVWYTGIVSEDLTRASWTLNHQPENPQPFIQIDYDLNQSANGFTLRYTNIIPGHADKGAYIEYRTRPGEAFNRAYDVRQIKDNNFLEIQWDVPSFEGRVKNPNWFKDEDWHCWNADQMDTDC</sequence>
<keyword evidence="2" id="KW-1185">Reference proteome</keyword>
<name>A0A2D0N2A8_FLAN2</name>
<dbReference type="Proteomes" id="UP000223913">
    <property type="component" value="Unassembled WGS sequence"/>
</dbReference>
<dbReference type="PROSITE" id="PS51257">
    <property type="entry name" value="PROKAR_LIPOPROTEIN"/>
    <property type="match status" value="1"/>
</dbReference>
<gene>
    <name evidence="1" type="ORF">CRP01_31060</name>
</gene>
<organism evidence="1 2">
    <name type="scientific">Flavilitoribacter nigricans (strain ATCC 23147 / DSM 23189 / NBRC 102662 / NCIMB 1420 / SS-2)</name>
    <name type="common">Lewinella nigricans</name>
    <dbReference type="NCBI Taxonomy" id="1122177"/>
    <lineage>
        <taxon>Bacteria</taxon>
        <taxon>Pseudomonadati</taxon>
        <taxon>Bacteroidota</taxon>
        <taxon>Saprospiria</taxon>
        <taxon>Saprospirales</taxon>
        <taxon>Lewinellaceae</taxon>
        <taxon>Flavilitoribacter</taxon>
    </lineage>
</organism>
<proteinExistence type="predicted"/>
<comment type="caution">
    <text evidence="1">The sequence shown here is derived from an EMBL/GenBank/DDBJ whole genome shotgun (WGS) entry which is preliminary data.</text>
</comment>
<protein>
    <submittedName>
        <fullName evidence="1">Uncharacterized protein</fullName>
    </submittedName>
</protein>
<dbReference type="RefSeq" id="WP_099153964.1">
    <property type="nucleotide sequence ID" value="NZ_PDUD01000038.1"/>
</dbReference>
<evidence type="ECO:0000313" key="2">
    <source>
        <dbReference type="Proteomes" id="UP000223913"/>
    </source>
</evidence>
<evidence type="ECO:0000313" key="1">
    <source>
        <dbReference type="EMBL" id="PHN02635.1"/>
    </source>
</evidence>
<reference evidence="1 2" key="1">
    <citation type="submission" date="2017-10" db="EMBL/GenBank/DDBJ databases">
        <title>The draft genome sequence of Lewinella nigricans NBRC 102662.</title>
        <authorList>
            <person name="Wang K."/>
        </authorList>
    </citation>
    <scope>NUCLEOTIDE SEQUENCE [LARGE SCALE GENOMIC DNA]</scope>
    <source>
        <strain evidence="1 2">NBRC 102662</strain>
    </source>
</reference>
<accession>A0A2D0N2A8</accession>
<dbReference type="EMBL" id="PDUD01000038">
    <property type="protein sequence ID" value="PHN02635.1"/>
    <property type="molecule type" value="Genomic_DNA"/>
</dbReference>
<dbReference type="AlphaFoldDB" id="A0A2D0N2A8"/>